<gene>
    <name evidence="1" type="ORF">J5V48_00755</name>
</gene>
<proteinExistence type="predicted"/>
<organism evidence="1 2">
    <name type="scientific">Succinivibrio faecicola</name>
    <dbReference type="NCBI Taxonomy" id="2820300"/>
    <lineage>
        <taxon>Bacteria</taxon>
        <taxon>Pseudomonadati</taxon>
        <taxon>Pseudomonadota</taxon>
        <taxon>Gammaproteobacteria</taxon>
        <taxon>Aeromonadales</taxon>
        <taxon>Succinivibrionaceae</taxon>
        <taxon>Succinivibrio</taxon>
    </lineage>
</organism>
<dbReference type="Gene3D" id="3.30.1910.10">
    <property type="entry name" value="so0334 like domain"/>
    <property type="match status" value="1"/>
</dbReference>
<dbReference type="InterPro" id="IPR009491">
    <property type="entry name" value="DUF1107"/>
</dbReference>
<evidence type="ECO:0000313" key="2">
    <source>
        <dbReference type="Proteomes" id="UP000731465"/>
    </source>
</evidence>
<reference evidence="1 2" key="1">
    <citation type="submission" date="2021-03" db="EMBL/GenBank/DDBJ databases">
        <title>Succinivibrio sp. nov. isolated from feces of cow.</title>
        <authorList>
            <person name="Choi J.-Y."/>
        </authorList>
    </citation>
    <scope>NUCLEOTIDE SEQUENCE [LARGE SCALE GENOMIC DNA]</scope>
    <source>
        <strain evidence="1 2">AGMB01872</strain>
    </source>
</reference>
<dbReference type="EMBL" id="JAGFNY010000001">
    <property type="protein sequence ID" value="MBW7569427.1"/>
    <property type="molecule type" value="Genomic_DNA"/>
</dbReference>
<keyword evidence="2" id="KW-1185">Reference proteome</keyword>
<sequence length="73" mass="8498">MRVFKYYAPKQIAKYVVAFFKGQFSIEGIGCFVFDSGRVVFSVDMDQEALKMCKEINNHVNDMQNRVCVKQYS</sequence>
<dbReference type="Pfam" id="PF06526">
    <property type="entry name" value="DUF1107"/>
    <property type="match status" value="1"/>
</dbReference>
<dbReference type="RefSeq" id="WP_219935937.1">
    <property type="nucleotide sequence ID" value="NZ_JAGFNY010000001.1"/>
</dbReference>
<evidence type="ECO:0000313" key="1">
    <source>
        <dbReference type="EMBL" id="MBW7569427.1"/>
    </source>
</evidence>
<name>A0ABS7DDQ2_9GAMM</name>
<comment type="caution">
    <text evidence="1">The sequence shown here is derived from an EMBL/GenBank/DDBJ whole genome shotgun (WGS) entry which is preliminary data.</text>
</comment>
<dbReference type="Proteomes" id="UP000731465">
    <property type="component" value="Unassembled WGS sequence"/>
</dbReference>
<accession>A0ABS7DDQ2</accession>
<protein>
    <submittedName>
        <fullName evidence="1">DUF1107 domain-containing protein</fullName>
    </submittedName>
</protein>